<accession>A0AC55D9Z8</accession>
<organism evidence="1 2">
    <name type="scientific">Echinops telfairi</name>
    <name type="common">Lesser hedgehog tenrec</name>
    <dbReference type="NCBI Taxonomy" id="9371"/>
    <lineage>
        <taxon>Eukaryota</taxon>
        <taxon>Metazoa</taxon>
        <taxon>Chordata</taxon>
        <taxon>Craniata</taxon>
        <taxon>Vertebrata</taxon>
        <taxon>Euteleostomi</taxon>
        <taxon>Mammalia</taxon>
        <taxon>Eutheria</taxon>
        <taxon>Afrotheria</taxon>
        <taxon>Tenrecidae</taxon>
        <taxon>Tenrecinae</taxon>
        <taxon>Echinops</taxon>
    </lineage>
</organism>
<name>A0AC55D9Z8_ECHTE</name>
<proteinExistence type="predicted"/>
<sequence length="373" mass="40551">MGLSGWLRAAYDGKRSPSEGQEVAPGVPTPSVPPPFSLSPISPSLHTPSTLNPFPLGHKVHVCHSDCLLAVPLPPPILEGTPYLIPSGTNLQHLNSLSLDRFLNHPTLASLVKPETLRPPDLDPTRLRPPPGKSPAPRPPCVFFYSFLSLCLSRSTCVISLEVPLTAGAPRKTLAHPKIAPPGFSESLDTPVTFCRSSPQALTLDLLKLCSAGHTPTHHPQAATCPRQSYFVSDYDPTIEDSYTKICTVDGVPTVLDTAGQEEFGAMREQYMRAGHGFLLVFAINDRQSFNEVSKLFTQILRVKDRDDFPVVLIGNKADLESQRQVGVPSTPSLASCLPRWSLPPAPYGRWVRCKLGPGEEPAPSRAQRGDWV</sequence>
<protein>
    <submittedName>
        <fullName evidence="2">Ras-related protein R-Ras</fullName>
    </submittedName>
</protein>
<evidence type="ECO:0000313" key="2">
    <source>
        <dbReference type="RefSeq" id="XP_045148566.1"/>
    </source>
</evidence>
<gene>
    <name evidence="2" type="primary">RRAS</name>
</gene>
<keyword evidence="1" id="KW-1185">Reference proteome</keyword>
<dbReference type="Proteomes" id="UP000694863">
    <property type="component" value="Unplaced"/>
</dbReference>
<evidence type="ECO:0000313" key="1">
    <source>
        <dbReference type="Proteomes" id="UP000694863"/>
    </source>
</evidence>
<reference evidence="2" key="1">
    <citation type="submission" date="2025-08" db="UniProtKB">
        <authorList>
            <consortium name="RefSeq"/>
        </authorList>
    </citation>
    <scope>IDENTIFICATION</scope>
</reference>
<dbReference type="RefSeq" id="XP_045148566.1">
    <property type="nucleotide sequence ID" value="XM_045292631.1"/>
</dbReference>